<dbReference type="Pfam" id="PF03109">
    <property type="entry name" value="ABC1"/>
    <property type="match status" value="1"/>
</dbReference>
<evidence type="ECO:0000313" key="3">
    <source>
        <dbReference type="EMBL" id="GER31370.1"/>
    </source>
</evidence>
<keyword evidence="3" id="KW-0808">Transferase</keyword>
<accession>A0A5A7PF53</accession>
<dbReference type="PANTHER" id="PTHR10566">
    <property type="entry name" value="CHAPERONE-ACTIVITY OF BC1 COMPLEX CABC1 -RELATED"/>
    <property type="match status" value="1"/>
</dbReference>
<dbReference type="GO" id="GO:0046467">
    <property type="term" value="P:membrane lipid biosynthetic process"/>
    <property type="evidence" value="ECO:0007669"/>
    <property type="project" value="TreeGrafter"/>
</dbReference>
<keyword evidence="4" id="KW-1185">Reference proteome</keyword>
<evidence type="ECO:0000259" key="2">
    <source>
        <dbReference type="Pfam" id="PF03109"/>
    </source>
</evidence>
<comment type="similarity">
    <text evidence="1">Belongs to the protein kinase superfamily. ADCK protein kinase family.</text>
</comment>
<reference evidence="4" key="1">
    <citation type="journal article" date="2019" name="Curr. Biol.">
        <title>Genome Sequence of Striga asiatica Provides Insight into the Evolution of Plant Parasitism.</title>
        <authorList>
            <person name="Yoshida S."/>
            <person name="Kim S."/>
            <person name="Wafula E.K."/>
            <person name="Tanskanen J."/>
            <person name="Kim Y.M."/>
            <person name="Honaas L."/>
            <person name="Yang Z."/>
            <person name="Spallek T."/>
            <person name="Conn C.E."/>
            <person name="Ichihashi Y."/>
            <person name="Cheong K."/>
            <person name="Cui S."/>
            <person name="Der J.P."/>
            <person name="Gundlach H."/>
            <person name="Jiao Y."/>
            <person name="Hori C."/>
            <person name="Ishida J.K."/>
            <person name="Kasahara H."/>
            <person name="Kiba T."/>
            <person name="Kim M.S."/>
            <person name="Koo N."/>
            <person name="Laohavisit A."/>
            <person name="Lee Y.H."/>
            <person name="Lumba S."/>
            <person name="McCourt P."/>
            <person name="Mortimer J.C."/>
            <person name="Mutuku J.M."/>
            <person name="Nomura T."/>
            <person name="Sasaki-Sekimoto Y."/>
            <person name="Seto Y."/>
            <person name="Wang Y."/>
            <person name="Wakatake T."/>
            <person name="Sakakibara H."/>
            <person name="Demura T."/>
            <person name="Yamaguchi S."/>
            <person name="Yoneyama K."/>
            <person name="Manabe R.I."/>
            <person name="Nelson D.C."/>
            <person name="Schulman A.H."/>
            <person name="Timko M.P."/>
            <person name="dePamphilis C.W."/>
            <person name="Choi D."/>
            <person name="Shirasu K."/>
        </authorList>
    </citation>
    <scope>NUCLEOTIDE SEQUENCE [LARGE SCALE GENOMIC DNA]</scope>
    <source>
        <strain evidence="4">cv. UVA1</strain>
    </source>
</reference>
<name>A0A5A7PF53_STRAF</name>
<comment type="caution">
    <text evidence="3">The sequence shown here is derived from an EMBL/GenBank/DDBJ whole genome shotgun (WGS) entry which is preliminary data.</text>
</comment>
<evidence type="ECO:0000256" key="1">
    <source>
        <dbReference type="ARBA" id="ARBA00009670"/>
    </source>
</evidence>
<dbReference type="Proteomes" id="UP000325081">
    <property type="component" value="Unassembled WGS sequence"/>
</dbReference>
<proteinExistence type="inferred from homology"/>
<evidence type="ECO:0000313" key="4">
    <source>
        <dbReference type="Proteomes" id="UP000325081"/>
    </source>
</evidence>
<dbReference type="PANTHER" id="PTHR10566:SF115">
    <property type="entry name" value="PROTEIN ACTIVITY OF BC1 COMPLEX KINASE 8, CHLOROPLASTIC"/>
    <property type="match status" value="1"/>
</dbReference>
<dbReference type="InterPro" id="IPR004147">
    <property type="entry name" value="ABC1_dom"/>
</dbReference>
<dbReference type="AlphaFoldDB" id="A0A5A7PF53"/>
<keyword evidence="3" id="KW-0418">Kinase</keyword>
<gene>
    <name evidence="3" type="ORF">STAS_07364</name>
</gene>
<dbReference type="GO" id="GO:0016301">
    <property type="term" value="F:kinase activity"/>
    <property type="evidence" value="ECO:0007669"/>
    <property type="project" value="UniProtKB-KW"/>
</dbReference>
<protein>
    <submittedName>
        <fullName evidence="3">Protein kinase superfamily protein</fullName>
    </submittedName>
</protein>
<dbReference type="InterPro" id="IPR050154">
    <property type="entry name" value="UbiB_kinase"/>
</dbReference>
<organism evidence="3 4">
    <name type="scientific">Striga asiatica</name>
    <name type="common">Asiatic witchweed</name>
    <name type="synonym">Buchnera asiatica</name>
    <dbReference type="NCBI Taxonomy" id="4170"/>
    <lineage>
        <taxon>Eukaryota</taxon>
        <taxon>Viridiplantae</taxon>
        <taxon>Streptophyta</taxon>
        <taxon>Embryophyta</taxon>
        <taxon>Tracheophyta</taxon>
        <taxon>Spermatophyta</taxon>
        <taxon>Magnoliopsida</taxon>
        <taxon>eudicotyledons</taxon>
        <taxon>Gunneridae</taxon>
        <taxon>Pentapetalae</taxon>
        <taxon>asterids</taxon>
        <taxon>lamiids</taxon>
        <taxon>Lamiales</taxon>
        <taxon>Orobanchaceae</taxon>
        <taxon>Buchnereae</taxon>
        <taxon>Striga</taxon>
    </lineage>
</organism>
<dbReference type="GO" id="GO:1901031">
    <property type="term" value="P:regulation of response to reactive oxygen species"/>
    <property type="evidence" value="ECO:0007669"/>
    <property type="project" value="TreeGrafter"/>
</dbReference>
<feature type="domain" description="ABC1 atypical kinase-like" evidence="2">
    <location>
        <begin position="75"/>
        <end position="124"/>
    </location>
</feature>
<sequence length="139" mass="16178">MWRPRGNEWWTQSGHTQGALLSIVSIVYSGGEFDVTIFEIRPFGNMAVQYEDYFFDDQRCPPLLMSKGLPLFNVEEINYTKEAANVEHFANNFNNIDYVQVPTIYWESTTPHVLVIEYVPNIKLIGWRLWISWALTGRG</sequence>
<dbReference type="OrthoDB" id="427480at2759"/>
<dbReference type="GO" id="GO:0016020">
    <property type="term" value="C:membrane"/>
    <property type="evidence" value="ECO:0007669"/>
    <property type="project" value="GOC"/>
</dbReference>
<dbReference type="EMBL" id="BKCP01004461">
    <property type="protein sequence ID" value="GER31370.1"/>
    <property type="molecule type" value="Genomic_DNA"/>
</dbReference>